<dbReference type="CDD" id="cd07344">
    <property type="entry name" value="M48_yhfN_like"/>
    <property type="match status" value="1"/>
</dbReference>
<reference evidence="2 3" key="1">
    <citation type="submission" date="2019-02" db="EMBL/GenBank/DDBJ databases">
        <title>Genome sequencing of Clostridium botulinum clinical isolates.</title>
        <authorList>
            <person name="Brunt J."/>
            <person name="Van Vliet A.H.M."/>
            <person name="Stringer S.C."/>
            <person name="Grant K.A."/>
            <person name="Carter A.C."/>
            <person name="Peck M.W."/>
        </authorList>
    </citation>
    <scope>NUCLEOTIDE SEQUENCE [LARGE SCALE GENOMIC DNA]</scope>
    <source>
        <strain evidence="2 3">R1125/03</strain>
    </source>
</reference>
<dbReference type="Pfam" id="PF01863">
    <property type="entry name" value="YgjP-like"/>
    <property type="match status" value="1"/>
</dbReference>
<evidence type="ECO:0000259" key="1">
    <source>
        <dbReference type="Pfam" id="PF01863"/>
    </source>
</evidence>
<feature type="domain" description="YgjP-like metallopeptidase" evidence="1">
    <location>
        <begin position="21"/>
        <end position="225"/>
    </location>
</feature>
<sequence>MKDIILMGEKHQYNLKTKKRKTISIRIGEEFIIEVTAPLETNEYTIERVLKKEERWIIKKIKKLKEVENFNGYYYLGKLYCLEVKEVKSLYFKLEIDNDKFIIYINSGILQEKREEIIKDNLEKFYKEKAIKVLEERTEYYSSILGVKPKNITIKNQKTLWGSCSSKGNVNYNYKIVMAPLKVLDYIVVHELCHLIHMNHSKNFWSLVESIIPDCKERRKWLKENGYKLTIQ</sequence>
<dbReference type="Gene3D" id="3.30.2010.10">
    <property type="entry name" value="Metalloproteases ('zincins'), catalytic domain"/>
    <property type="match status" value="1"/>
</dbReference>
<accession>A0A6M0T2E8</accession>
<protein>
    <submittedName>
        <fullName evidence="2">M48 family peptidase</fullName>
    </submittedName>
</protein>
<dbReference type="Proteomes" id="UP000473089">
    <property type="component" value="Unassembled WGS sequence"/>
</dbReference>
<evidence type="ECO:0000313" key="2">
    <source>
        <dbReference type="EMBL" id="NFA60962.1"/>
    </source>
</evidence>
<proteinExistence type="predicted"/>
<comment type="caution">
    <text evidence="2">The sequence shown here is derived from an EMBL/GenBank/DDBJ whole genome shotgun (WGS) entry which is preliminary data.</text>
</comment>
<dbReference type="InterPro" id="IPR053136">
    <property type="entry name" value="UTP_pyrophosphatase-like"/>
</dbReference>
<dbReference type="AlphaFoldDB" id="A0A6M0T2E8"/>
<gene>
    <name evidence="2" type="ORF">EXM42_11320</name>
</gene>
<name>A0A6M0T2E8_CLOBO</name>
<dbReference type="PANTHER" id="PTHR30399">
    <property type="entry name" value="UNCHARACTERIZED PROTEIN YGJP"/>
    <property type="match status" value="1"/>
</dbReference>
<dbReference type="EMBL" id="SGJP01000022">
    <property type="protein sequence ID" value="NFA60962.1"/>
    <property type="molecule type" value="Genomic_DNA"/>
</dbReference>
<dbReference type="InterPro" id="IPR002725">
    <property type="entry name" value="YgjP-like_metallopeptidase"/>
</dbReference>
<dbReference type="PANTHER" id="PTHR30399:SF1">
    <property type="entry name" value="UTP PYROPHOSPHATASE"/>
    <property type="match status" value="1"/>
</dbReference>
<evidence type="ECO:0000313" key="3">
    <source>
        <dbReference type="Proteomes" id="UP000473089"/>
    </source>
</evidence>
<organism evidence="2 3">
    <name type="scientific">Clostridium botulinum</name>
    <dbReference type="NCBI Taxonomy" id="1491"/>
    <lineage>
        <taxon>Bacteria</taxon>
        <taxon>Bacillati</taxon>
        <taxon>Bacillota</taxon>
        <taxon>Clostridia</taxon>
        <taxon>Eubacteriales</taxon>
        <taxon>Clostridiaceae</taxon>
        <taxon>Clostridium</taxon>
    </lineage>
</organism>